<dbReference type="PIRSF" id="PIRSF000390">
    <property type="entry name" value="PLP_StrS"/>
    <property type="match status" value="1"/>
</dbReference>
<keyword evidence="3" id="KW-1185">Reference proteome</keyword>
<evidence type="ECO:0000256" key="1">
    <source>
        <dbReference type="RuleBase" id="RU004508"/>
    </source>
</evidence>
<dbReference type="PANTHER" id="PTHR30244">
    <property type="entry name" value="TRANSAMINASE"/>
    <property type="match status" value="1"/>
</dbReference>
<dbReference type="Proteomes" id="UP001165962">
    <property type="component" value="Unassembled WGS sequence"/>
</dbReference>
<comment type="similarity">
    <text evidence="1">Belongs to the DegT/DnrJ/EryC1 family.</text>
</comment>
<dbReference type="GO" id="GO:0008483">
    <property type="term" value="F:transaminase activity"/>
    <property type="evidence" value="ECO:0007669"/>
    <property type="project" value="UniProtKB-KW"/>
</dbReference>
<organism evidence="2 3">
    <name type="scientific">Paenibacillus agricola</name>
    <dbReference type="NCBI Taxonomy" id="2716264"/>
    <lineage>
        <taxon>Bacteria</taxon>
        <taxon>Bacillati</taxon>
        <taxon>Bacillota</taxon>
        <taxon>Bacilli</taxon>
        <taxon>Bacillales</taxon>
        <taxon>Paenibacillaceae</taxon>
        <taxon>Paenibacillus</taxon>
    </lineage>
</organism>
<protein>
    <submittedName>
        <fullName evidence="2">DegT/DnrJ/EryC1/StrS family aminotransferase</fullName>
    </submittedName>
</protein>
<evidence type="ECO:0000313" key="2">
    <source>
        <dbReference type="EMBL" id="NHN29395.1"/>
    </source>
</evidence>
<accession>A0ABX0J1R7</accession>
<name>A0ABX0J1R7_9BACL</name>
<dbReference type="RefSeq" id="WP_166148170.1">
    <property type="nucleotide sequence ID" value="NZ_JAAOIW010000002.1"/>
</dbReference>
<dbReference type="Gene3D" id="3.90.1150.10">
    <property type="entry name" value="Aspartate Aminotransferase, domain 1"/>
    <property type="match status" value="1"/>
</dbReference>
<reference evidence="2" key="1">
    <citation type="submission" date="2020-03" db="EMBL/GenBank/DDBJ databases">
        <title>Draft sequencing of Paenibacilllus sp. S3N08.</title>
        <authorList>
            <person name="Kim D.-U."/>
        </authorList>
    </citation>
    <scope>NUCLEOTIDE SEQUENCE</scope>
    <source>
        <strain evidence="2">S3N08</strain>
    </source>
</reference>
<dbReference type="SUPFAM" id="SSF53383">
    <property type="entry name" value="PLP-dependent transferases"/>
    <property type="match status" value="1"/>
</dbReference>
<dbReference type="InterPro" id="IPR000653">
    <property type="entry name" value="DegT/StrS_aminotransferase"/>
</dbReference>
<dbReference type="Pfam" id="PF01041">
    <property type="entry name" value="DegT_DnrJ_EryC1"/>
    <property type="match status" value="1"/>
</dbReference>
<dbReference type="PANTHER" id="PTHR30244:SF34">
    <property type="entry name" value="DTDP-4-AMINO-4,6-DIDEOXYGALACTOSE TRANSAMINASE"/>
    <property type="match status" value="1"/>
</dbReference>
<keyword evidence="2" id="KW-0808">Transferase</keyword>
<gene>
    <name evidence="2" type="ORF">G9U52_06070</name>
</gene>
<dbReference type="CDD" id="cd00616">
    <property type="entry name" value="AHBA_syn"/>
    <property type="match status" value="1"/>
</dbReference>
<dbReference type="InterPro" id="IPR015421">
    <property type="entry name" value="PyrdxlP-dep_Trfase_major"/>
</dbReference>
<dbReference type="EMBL" id="JAAOIW010000002">
    <property type="protein sequence ID" value="NHN29395.1"/>
    <property type="molecule type" value="Genomic_DNA"/>
</dbReference>
<proteinExistence type="inferred from homology"/>
<dbReference type="InterPro" id="IPR015422">
    <property type="entry name" value="PyrdxlP-dep_Trfase_small"/>
</dbReference>
<dbReference type="InterPro" id="IPR015424">
    <property type="entry name" value="PyrdxlP-dep_Trfase"/>
</dbReference>
<keyword evidence="2" id="KW-0032">Aminotransferase</keyword>
<comment type="caution">
    <text evidence="2">The sequence shown here is derived from an EMBL/GenBank/DDBJ whole genome shotgun (WGS) entry which is preliminary data.</text>
</comment>
<sequence>MNNPTSTTGAETVGVKLRIPYALPLIEDREIKEVIDTLQSNWLSRGPKTLEFERKFAASVNSPHAIGLNSCTAGLHLALLAYGVGPGDEVITTPYTFIATVNTIIHCGGTPVFVDIDPITMNINADLLEQAVTSRTKAIIPVHFAGLPCEMDKIQQIAERYQLKIIEDAAHAVHTEYKGRKIGSIGDVTCFSFYATKNLTTGEGGMVTSKDEEIADRIRVLSLHGMDKNAWNRYSEKGSWYYEVQEPGFKYNMTDMQAALGLVQLGKLAYMQELRELYAAMYNSAFSRNEALILPADSSEHRHAWHLYVIRLKEELLNISRAEMIEQLQEAGIGTSVHFIPVPHHPYYRRLGFAMEDYPETKRAYEAAISLPLYPGMAVEEVNYVIFHVTRLLAAHRR</sequence>
<dbReference type="Gene3D" id="3.40.640.10">
    <property type="entry name" value="Type I PLP-dependent aspartate aminotransferase-like (Major domain)"/>
    <property type="match status" value="1"/>
</dbReference>
<keyword evidence="1" id="KW-0663">Pyridoxal phosphate</keyword>
<evidence type="ECO:0000313" key="3">
    <source>
        <dbReference type="Proteomes" id="UP001165962"/>
    </source>
</evidence>